<organism evidence="1 2">
    <name type="scientific">Tetrahymena thermophila (strain SB210)</name>
    <dbReference type="NCBI Taxonomy" id="312017"/>
    <lineage>
        <taxon>Eukaryota</taxon>
        <taxon>Sar</taxon>
        <taxon>Alveolata</taxon>
        <taxon>Ciliophora</taxon>
        <taxon>Intramacronucleata</taxon>
        <taxon>Oligohymenophorea</taxon>
        <taxon>Hymenostomatida</taxon>
        <taxon>Tetrahymenina</taxon>
        <taxon>Tetrahymenidae</taxon>
        <taxon>Tetrahymena</taxon>
    </lineage>
</organism>
<reference evidence="2" key="1">
    <citation type="journal article" date="2006" name="PLoS Biol.">
        <title>Macronuclear genome sequence of the ciliate Tetrahymena thermophila, a model eukaryote.</title>
        <authorList>
            <person name="Eisen J.A."/>
            <person name="Coyne R.S."/>
            <person name="Wu M."/>
            <person name="Wu D."/>
            <person name="Thiagarajan M."/>
            <person name="Wortman J.R."/>
            <person name="Badger J.H."/>
            <person name="Ren Q."/>
            <person name="Amedeo P."/>
            <person name="Jones K.M."/>
            <person name="Tallon L.J."/>
            <person name="Delcher A.L."/>
            <person name="Salzberg S.L."/>
            <person name="Silva J.C."/>
            <person name="Haas B.J."/>
            <person name="Majoros W.H."/>
            <person name="Farzad M."/>
            <person name="Carlton J.M."/>
            <person name="Smith R.K. Jr."/>
            <person name="Garg J."/>
            <person name="Pearlman R.E."/>
            <person name="Karrer K.M."/>
            <person name="Sun L."/>
            <person name="Manning G."/>
            <person name="Elde N.C."/>
            <person name="Turkewitz A.P."/>
            <person name="Asai D.J."/>
            <person name="Wilkes D.E."/>
            <person name="Wang Y."/>
            <person name="Cai H."/>
            <person name="Collins K."/>
            <person name="Stewart B.A."/>
            <person name="Lee S.R."/>
            <person name="Wilamowska K."/>
            <person name="Weinberg Z."/>
            <person name="Ruzzo W.L."/>
            <person name="Wloga D."/>
            <person name="Gaertig J."/>
            <person name="Frankel J."/>
            <person name="Tsao C.-C."/>
            <person name="Gorovsky M.A."/>
            <person name="Keeling P.J."/>
            <person name="Waller R.F."/>
            <person name="Patron N.J."/>
            <person name="Cherry J.M."/>
            <person name="Stover N.A."/>
            <person name="Krieger C.J."/>
            <person name="del Toro C."/>
            <person name="Ryder H.F."/>
            <person name="Williamson S.C."/>
            <person name="Barbeau R.A."/>
            <person name="Hamilton E.P."/>
            <person name="Orias E."/>
        </authorList>
    </citation>
    <scope>NUCLEOTIDE SEQUENCE [LARGE SCALE GENOMIC DNA]</scope>
    <source>
        <strain evidence="2">SB210</strain>
    </source>
</reference>
<dbReference type="RefSeq" id="XP_012654982.1">
    <property type="nucleotide sequence ID" value="XM_012799528.1"/>
</dbReference>
<dbReference type="CDD" id="cd07067">
    <property type="entry name" value="HP_PGM_like"/>
    <property type="match status" value="1"/>
</dbReference>
<dbReference type="InterPro" id="IPR050275">
    <property type="entry name" value="PGM_Phosphatase"/>
</dbReference>
<dbReference type="OrthoDB" id="287286at2759"/>
<dbReference type="KEGG" id="tet:TTHERM_000348809"/>
<evidence type="ECO:0000313" key="1">
    <source>
        <dbReference type="EMBL" id="EWS72485.1"/>
    </source>
</evidence>
<dbReference type="GO" id="GO:0016791">
    <property type="term" value="F:phosphatase activity"/>
    <property type="evidence" value="ECO:0007669"/>
    <property type="project" value="TreeGrafter"/>
</dbReference>
<dbReference type="AlphaFoldDB" id="W7X057"/>
<protein>
    <submittedName>
        <fullName evidence="1">Histidine phosphatase family (Branch protein 1)</fullName>
    </submittedName>
</protein>
<dbReference type="InParanoid" id="W7X057"/>
<keyword evidence="2" id="KW-1185">Reference proteome</keyword>
<dbReference type="GO" id="GO:0005737">
    <property type="term" value="C:cytoplasm"/>
    <property type="evidence" value="ECO:0007669"/>
    <property type="project" value="TreeGrafter"/>
</dbReference>
<gene>
    <name evidence="1" type="ORF">TTHERM_000348809</name>
</gene>
<dbReference type="Proteomes" id="UP000009168">
    <property type="component" value="Unassembled WGS sequence"/>
</dbReference>
<dbReference type="EMBL" id="GG662523">
    <property type="protein sequence ID" value="EWS72485.1"/>
    <property type="molecule type" value="Genomic_DNA"/>
</dbReference>
<dbReference type="PANTHER" id="PTHR48100:SF1">
    <property type="entry name" value="HISTIDINE PHOSPHATASE FAMILY PROTEIN-RELATED"/>
    <property type="match status" value="1"/>
</dbReference>
<dbReference type="SUPFAM" id="SSF53254">
    <property type="entry name" value="Phosphoglycerate mutase-like"/>
    <property type="match status" value="1"/>
</dbReference>
<dbReference type="InterPro" id="IPR029033">
    <property type="entry name" value="His_PPase_superfam"/>
</dbReference>
<name>W7X057_TETTS</name>
<dbReference type="GeneID" id="24438555"/>
<dbReference type="Pfam" id="PF00300">
    <property type="entry name" value="His_Phos_1"/>
    <property type="match status" value="1"/>
</dbReference>
<sequence>MDQIQQKTIDEAQQSLEEIAKLCNQQLENPPDEGYKESQILLIRHGFSEYNYSIDTYHRQHDQKNIHTEECRSIRLNVNDIDTPLHPIGIEQAKNSQKYVNDLDVHTVFISPLFRTLQTADLLFANHPQKHLIKYIVLPELSEGLCFSCSFAPLAFSDIRKNQFNNFDFSLGQKFSQKPAWQIEQIACQDTMSRMQEKIKDIHDQDKLSEIYLQELDSLYPSYIETHDHLWIRAQQARKYIEEYQKTVPKDKKIIIVSHYILGLFLTSSKRSESFHDMDGVRCKNSKLIPWKI</sequence>
<proteinExistence type="predicted"/>
<dbReference type="Gene3D" id="3.40.50.1240">
    <property type="entry name" value="Phosphoglycerate mutase-like"/>
    <property type="match status" value="1"/>
</dbReference>
<evidence type="ECO:0000313" key="2">
    <source>
        <dbReference type="Proteomes" id="UP000009168"/>
    </source>
</evidence>
<dbReference type="PANTHER" id="PTHR48100">
    <property type="entry name" value="BROAD-SPECIFICITY PHOSPHATASE YOR283W-RELATED"/>
    <property type="match status" value="1"/>
</dbReference>
<accession>W7X057</accession>
<dbReference type="InterPro" id="IPR013078">
    <property type="entry name" value="His_Pase_superF_clade-1"/>
</dbReference>